<keyword evidence="2" id="KW-0479">Metal-binding</keyword>
<evidence type="ECO:0000259" key="7">
    <source>
        <dbReference type="PROSITE" id="PS51039"/>
    </source>
</evidence>
<comment type="function">
    <text evidence="1">May be involved in environmental stress response.</text>
</comment>
<keyword evidence="3 6" id="KW-0863">Zinc-finger</keyword>
<dbReference type="STRING" id="4572.M7ZHY2"/>
<dbReference type="Gene3D" id="4.10.1110.10">
    <property type="entry name" value="AN1-like Zinc finger"/>
    <property type="match status" value="1"/>
</dbReference>
<evidence type="ECO:0000256" key="2">
    <source>
        <dbReference type="ARBA" id="ARBA00022723"/>
    </source>
</evidence>
<dbReference type="InterPro" id="IPR035896">
    <property type="entry name" value="AN1-like_Znf"/>
</dbReference>
<dbReference type="EMBL" id="KD117827">
    <property type="protein sequence ID" value="EMS59687.1"/>
    <property type="molecule type" value="Genomic_DNA"/>
</dbReference>
<evidence type="ECO:0000256" key="4">
    <source>
        <dbReference type="ARBA" id="ARBA00022833"/>
    </source>
</evidence>
<dbReference type="AlphaFoldDB" id="M7ZHY2"/>
<dbReference type="PANTHER" id="PTHR14677:SF20">
    <property type="entry name" value="ZINC FINGER AN1-TYPE CONTAINING 2A-RELATED"/>
    <property type="match status" value="1"/>
</dbReference>
<protein>
    <submittedName>
        <fullName evidence="8">Zinc finger AN1 domain-containing stress-associated protein 17</fullName>
    </submittedName>
</protein>
<dbReference type="SUPFAM" id="SSF118310">
    <property type="entry name" value="AN1-like Zinc finger"/>
    <property type="match status" value="1"/>
</dbReference>
<proteinExistence type="predicted"/>
<name>M7ZHY2_TRIUA</name>
<sequence length="212" mass="22438">MARRGTEAFPDLGAHCDKEDCNQLDFLPFDCDGCGKVFCAEHRTIRINRLILPSSGASRAIQIHPYLLVPFSRLSPSRSPLATEAPPTGSQHTAASLSQLLQGQPPAAAKATRALVQKATADAASRASGANVADGCARARLAGVARWYYNGEPTVFRVCFRRVARAPTRGLAGCNGATMEALEAATEHHRHRAVLQLSIVGAVAAATPAMLP</sequence>
<gene>
    <name evidence="8" type="ORF">TRIUR3_20520</name>
</gene>
<dbReference type="eggNOG" id="KOG3183">
    <property type="taxonomic scope" value="Eukaryota"/>
</dbReference>
<evidence type="ECO:0000256" key="3">
    <source>
        <dbReference type="ARBA" id="ARBA00022771"/>
    </source>
</evidence>
<dbReference type="SMART" id="SM00154">
    <property type="entry name" value="ZnF_AN1"/>
    <property type="match status" value="1"/>
</dbReference>
<dbReference type="Pfam" id="PF01428">
    <property type="entry name" value="zf-AN1"/>
    <property type="match status" value="1"/>
</dbReference>
<feature type="domain" description="AN1-type" evidence="7">
    <location>
        <begin position="10"/>
        <end position="58"/>
    </location>
</feature>
<evidence type="ECO:0000256" key="1">
    <source>
        <dbReference type="ARBA" id="ARBA00003732"/>
    </source>
</evidence>
<keyword evidence="4" id="KW-0862">Zinc</keyword>
<keyword evidence="5" id="KW-0346">Stress response</keyword>
<evidence type="ECO:0000313" key="8">
    <source>
        <dbReference type="EMBL" id="EMS59687.1"/>
    </source>
</evidence>
<dbReference type="PANTHER" id="PTHR14677">
    <property type="entry name" value="ARSENITE INDUCUBLE RNA ASSOCIATED PROTEIN AIP-1-RELATED"/>
    <property type="match status" value="1"/>
</dbReference>
<dbReference type="GO" id="GO:0005737">
    <property type="term" value="C:cytoplasm"/>
    <property type="evidence" value="ECO:0007669"/>
    <property type="project" value="TreeGrafter"/>
</dbReference>
<dbReference type="PROSITE" id="PS51039">
    <property type="entry name" value="ZF_AN1"/>
    <property type="match status" value="1"/>
</dbReference>
<organism evidence="8">
    <name type="scientific">Triticum urartu</name>
    <name type="common">Red wild einkorn</name>
    <name type="synonym">Crithodium urartu</name>
    <dbReference type="NCBI Taxonomy" id="4572"/>
    <lineage>
        <taxon>Eukaryota</taxon>
        <taxon>Viridiplantae</taxon>
        <taxon>Streptophyta</taxon>
        <taxon>Embryophyta</taxon>
        <taxon>Tracheophyta</taxon>
        <taxon>Spermatophyta</taxon>
        <taxon>Magnoliopsida</taxon>
        <taxon>Liliopsida</taxon>
        <taxon>Poales</taxon>
        <taxon>Poaceae</taxon>
        <taxon>BOP clade</taxon>
        <taxon>Pooideae</taxon>
        <taxon>Triticodae</taxon>
        <taxon>Triticeae</taxon>
        <taxon>Triticinae</taxon>
        <taxon>Triticum</taxon>
    </lineage>
</organism>
<evidence type="ECO:0000256" key="5">
    <source>
        <dbReference type="ARBA" id="ARBA00023016"/>
    </source>
</evidence>
<dbReference type="InterPro" id="IPR000058">
    <property type="entry name" value="Znf_AN1"/>
</dbReference>
<accession>M7ZHY2</accession>
<dbReference type="GO" id="GO:0008270">
    <property type="term" value="F:zinc ion binding"/>
    <property type="evidence" value="ECO:0007669"/>
    <property type="project" value="UniProtKB-KW"/>
</dbReference>
<evidence type="ECO:0000256" key="6">
    <source>
        <dbReference type="PROSITE-ProRule" id="PRU00449"/>
    </source>
</evidence>
<reference evidence="8" key="1">
    <citation type="journal article" date="2013" name="Nature">
        <title>Draft genome of the wheat A-genome progenitor Triticum urartu.</title>
        <authorList>
            <person name="Ling H.Q."/>
            <person name="Zhao S."/>
            <person name="Liu D."/>
            <person name="Wang J."/>
            <person name="Sun H."/>
            <person name="Zhang C."/>
            <person name="Fan H."/>
            <person name="Li D."/>
            <person name="Dong L."/>
            <person name="Tao Y."/>
            <person name="Gao C."/>
            <person name="Wu H."/>
            <person name="Li Y."/>
            <person name="Cui Y."/>
            <person name="Guo X."/>
            <person name="Zheng S."/>
            <person name="Wang B."/>
            <person name="Yu K."/>
            <person name="Liang Q."/>
            <person name="Yang W."/>
            <person name="Lou X."/>
            <person name="Chen J."/>
            <person name="Feng M."/>
            <person name="Jian J."/>
            <person name="Zhang X."/>
            <person name="Luo G."/>
            <person name="Jiang Y."/>
            <person name="Liu J."/>
            <person name="Wang Z."/>
            <person name="Sha Y."/>
            <person name="Zhang B."/>
            <person name="Wu H."/>
            <person name="Tang D."/>
            <person name="Shen Q."/>
            <person name="Xue P."/>
            <person name="Zou S."/>
            <person name="Wang X."/>
            <person name="Liu X."/>
            <person name="Wang F."/>
            <person name="Yang Y."/>
            <person name="An X."/>
            <person name="Dong Z."/>
            <person name="Zhang K."/>
            <person name="Zhang X."/>
            <person name="Luo M.C."/>
            <person name="Dvorak J."/>
            <person name="Tong Y."/>
            <person name="Wang J."/>
            <person name="Yang H."/>
            <person name="Li Z."/>
            <person name="Wang D."/>
            <person name="Zhang A."/>
            <person name="Wang J."/>
        </authorList>
    </citation>
    <scope>NUCLEOTIDE SEQUENCE</scope>
</reference>